<gene>
    <name evidence="1" type="ORF">LCGC14_2656640</name>
</gene>
<reference evidence="1" key="1">
    <citation type="journal article" date="2015" name="Nature">
        <title>Complex archaea that bridge the gap between prokaryotes and eukaryotes.</title>
        <authorList>
            <person name="Spang A."/>
            <person name="Saw J.H."/>
            <person name="Jorgensen S.L."/>
            <person name="Zaremba-Niedzwiedzka K."/>
            <person name="Martijn J."/>
            <person name="Lind A.E."/>
            <person name="van Eijk R."/>
            <person name="Schleper C."/>
            <person name="Guy L."/>
            <person name="Ettema T.J."/>
        </authorList>
    </citation>
    <scope>NUCLEOTIDE SEQUENCE</scope>
</reference>
<accession>A0A0F9CK96</accession>
<sequence length="158" mass="15940">MKNWKWLWIGLALFAGGCIGTAYAQRADGDLIAFIKAGIGTHVTATDPLPTTIISGAAMGGVWSESQNHVLAQCGAGACPGAGCTALDTATSKAIVIKPGTNAVDNVWCDVDGAVDVLDGFRVGQNGEGIGTGQTDPANVVCCGEGAATFTISVLVEN</sequence>
<organism evidence="1">
    <name type="scientific">marine sediment metagenome</name>
    <dbReference type="NCBI Taxonomy" id="412755"/>
    <lineage>
        <taxon>unclassified sequences</taxon>
        <taxon>metagenomes</taxon>
        <taxon>ecological metagenomes</taxon>
    </lineage>
</organism>
<comment type="caution">
    <text evidence="1">The sequence shown here is derived from an EMBL/GenBank/DDBJ whole genome shotgun (WGS) entry which is preliminary data.</text>
</comment>
<protein>
    <submittedName>
        <fullName evidence="1">Uncharacterized protein</fullName>
    </submittedName>
</protein>
<name>A0A0F9CK96_9ZZZZ</name>
<dbReference type="EMBL" id="LAZR01046218">
    <property type="protein sequence ID" value="KKK97051.1"/>
    <property type="molecule type" value="Genomic_DNA"/>
</dbReference>
<dbReference type="AlphaFoldDB" id="A0A0F9CK96"/>
<dbReference type="PROSITE" id="PS51257">
    <property type="entry name" value="PROKAR_LIPOPROTEIN"/>
    <property type="match status" value="1"/>
</dbReference>
<proteinExistence type="predicted"/>
<evidence type="ECO:0000313" key="1">
    <source>
        <dbReference type="EMBL" id="KKK97051.1"/>
    </source>
</evidence>